<reference evidence="1" key="1">
    <citation type="submission" date="2019-12" db="EMBL/GenBank/DDBJ databases">
        <authorList>
            <person name="Scholes J."/>
        </authorList>
    </citation>
    <scope>NUCLEOTIDE SEQUENCE</scope>
</reference>
<keyword evidence="2" id="KW-1185">Reference proteome</keyword>
<name>A0A9N7RBX3_STRHE</name>
<sequence>LGGPSTVSQIKDSRRIHHPHIIFFLKQKKNKKFTSTVCNKLGFINSWHLVEPEGSKGCLLVMWDQSVEVRRMVSNGFCIQMEVRGMGLSDWCWLIFVYMSSERSSRVRQWEFLLEKKSDWGNCWAIAGDWNHIFSNEEKKGGRVRAEASFLPFRDFIMGMDMYEQIQKGAFFTWGNNRRGNGYVEERLDKVFTSHEWLQRFPKMEVSNFYRCASDHNVILYDTEVEQRPARKRFIFDKNWVKLEGIEEAVEEGWGGECEGSDMFKVHQKVKFTRRAILSWYNPIKRNNEKLIQTLTAKMEVMRADGGNVVYKAFMEEEQYWRAKSRALWLKAGDKNTRFFHAFAAQRRKSNAIQRLLSGSGEVIEEKQKLEDYIHHAELIMDMLQRYQKFAGQKVNLNKSSMFLSRNCSVDVKEKICSILSGVMVKRSTRYLGLSLRIGASKHEAFQFVVDTVRTRISSWKNHLLSTAGKEVM</sequence>
<dbReference type="PANTHER" id="PTHR33710:SF79">
    <property type="entry name" value="OS06G0205337 PROTEIN"/>
    <property type="match status" value="1"/>
</dbReference>
<dbReference type="OrthoDB" id="1434401at2759"/>
<accession>A0A9N7RBX3</accession>
<dbReference type="AlphaFoldDB" id="A0A9N7RBX3"/>
<dbReference type="InterPro" id="IPR036691">
    <property type="entry name" value="Endo/exonu/phosph_ase_sf"/>
</dbReference>
<protein>
    <submittedName>
        <fullName evidence="1">Uncharacterized protein</fullName>
    </submittedName>
</protein>
<gene>
    <name evidence="1" type="ORF">SHERM_20527</name>
</gene>
<dbReference type="Gene3D" id="3.60.10.10">
    <property type="entry name" value="Endonuclease/exonuclease/phosphatase"/>
    <property type="match status" value="1"/>
</dbReference>
<dbReference type="Proteomes" id="UP001153555">
    <property type="component" value="Unassembled WGS sequence"/>
</dbReference>
<evidence type="ECO:0000313" key="2">
    <source>
        <dbReference type="Proteomes" id="UP001153555"/>
    </source>
</evidence>
<proteinExistence type="predicted"/>
<organism evidence="1 2">
    <name type="scientific">Striga hermonthica</name>
    <name type="common">Purple witchweed</name>
    <name type="synonym">Buchnera hermonthica</name>
    <dbReference type="NCBI Taxonomy" id="68872"/>
    <lineage>
        <taxon>Eukaryota</taxon>
        <taxon>Viridiplantae</taxon>
        <taxon>Streptophyta</taxon>
        <taxon>Embryophyta</taxon>
        <taxon>Tracheophyta</taxon>
        <taxon>Spermatophyta</taxon>
        <taxon>Magnoliopsida</taxon>
        <taxon>eudicotyledons</taxon>
        <taxon>Gunneridae</taxon>
        <taxon>Pentapetalae</taxon>
        <taxon>asterids</taxon>
        <taxon>lamiids</taxon>
        <taxon>Lamiales</taxon>
        <taxon>Orobanchaceae</taxon>
        <taxon>Buchnereae</taxon>
        <taxon>Striga</taxon>
    </lineage>
</organism>
<dbReference type="SUPFAM" id="SSF56219">
    <property type="entry name" value="DNase I-like"/>
    <property type="match status" value="1"/>
</dbReference>
<dbReference type="PANTHER" id="PTHR33710">
    <property type="entry name" value="BNAC02G09200D PROTEIN"/>
    <property type="match status" value="1"/>
</dbReference>
<comment type="caution">
    <text evidence="1">The sequence shown here is derived from an EMBL/GenBank/DDBJ whole genome shotgun (WGS) entry which is preliminary data.</text>
</comment>
<feature type="non-terminal residue" evidence="1">
    <location>
        <position position="473"/>
    </location>
</feature>
<evidence type="ECO:0000313" key="1">
    <source>
        <dbReference type="EMBL" id="CAA0823366.1"/>
    </source>
</evidence>
<feature type="non-terminal residue" evidence="1">
    <location>
        <position position="1"/>
    </location>
</feature>
<dbReference type="EMBL" id="CACSLK010024540">
    <property type="protein sequence ID" value="CAA0823366.1"/>
    <property type="molecule type" value="Genomic_DNA"/>
</dbReference>